<accession>A0ABM8ALZ4</accession>
<protein>
    <recommendedName>
        <fullName evidence="3">Phage tail protein</fullName>
    </recommendedName>
</protein>
<evidence type="ECO:0000313" key="1">
    <source>
        <dbReference type="EMBL" id="BDP44846.1"/>
    </source>
</evidence>
<dbReference type="Proteomes" id="UP001064971">
    <property type="component" value="Plasmid pDAETH-4"/>
</dbReference>
<proteinExistence type="predicted"/>
<sequence length="159" mass="16915">MTYTAAQLQQKVTLGRESIFRVALVKPDGTTDTSANHKELSLASETTVGFENKTISFSNFASGGDDVEIPVGETGVLELSEMQWIKDDPALVIMETAARNKTPVSYEFLPEGVGAGKAIYKGSMTVNSWVIKSASSATVTVQNPKIASNGMPDKGDQPA</sequence>
<dbReference type="RefSeq" id="WP_264778973.1">
    <property type="nucleotide sequence ID" value="NZ_AP026564.1"/>
</dbReference>
<evidence type="ECO:0008006" key="3">
    <source>
        <dbReference type="Google" id="ProtNLM"/>
    </source>
</evidence>
<keyword evidence="1" id="KW-0614">Plasmid</keyword>
<geneLocation type="plasmid" evidence="1 2">
    <name>pDAETH-4</name>
</geneLocation>
<gene>
    <name evidence="1" type="ORF">DAETH_48150</name>
</gene>
<name>A0ABM8ALZ4_9DEIO</name>
<reference evidence="1" key="1">
    <citation type="submission" date="2022-07" db="EMBL/GenBank/DDBJ databases">
        <title>Complete Genome Sequence of the Radioresistant Bacterium Deinococcus aetherius ST0316, Isolated from the Air Dust collected in Lower Stratosphere above Japan.</title>
        <authorList>
            <person name="Satoh K."/>
            <person name="Hagiwara K."/>
            <person name="Katsumata K."/>
            <person name="Kubo A."/>
            <person name="Yokobori S."/>
            <person name="Yamagishi A."/>
            <person name="Oono Y."/>
            <person name="Narumi I."/>
        </authorList>
    </citation>
    <scope>NUCLEOTIDE SEQUENCE</scope>
    <source>
        <strain evidence="1">ST0316</strain>
        <plasmid evidence="1">pDAETH-4</plasmid>
    </source>
</reference>
<dbReference type="EMBL" id="AP026564">
    <property type="protein sequence ID" value="BDP44846.1"/>
    <property type="molecule type" value="Genomic_DNA"/>
</dbReference>
<organism evidence="1 2">
    <name type="scientific">Deinococcus aetherius</name>
    <dbReference type="NCBI Taxonomy" id="200252"/>
    <lineage>
        <taxon>Bacteria</taxon>
        <taxon>Thermotogati</taxon>
        <taxon>Deinococcota</taxon>
        <taxon>Deinococci</taxon>
        <taxon>Deinococcales</taxon>
        <taxon>Deinococcaceae</taxon>
        <taxon>Deinococcus</taxon>
    </lineage>
</organism>
<keyword evidence="2" id="KW-1185">Reference proteome</keyword>
<evidence type="ECO:0000313" key="2">
    <source>
        <dbReference type="Proteomes" id="UP001064971"/>
    </source>
</evidence>